<organism evidence="1 2">
    <name type="scientific">Novacetimonas maltaceti</name>
    <dbReference type="NCBI Taxonomy" id="1203393"/>
    <lineage>
        <taxon>Bacteria</taxon>
        <taxon>Pseudomonadati</taxon>
        <taxon>Pseudomonadota</taxon>
        <taxon>Alphaproteobacteria</taxon>
        <taxon>Acetobacterales</taxon>
        <taxon>Acetobacteraceae</taxon>
        <taxon>Novacetimonas</taxon>
    </lineage>
</organism>
<protein>
    <recommendedName>
        <fullName evidence="3">Bacteriophage tail tape measure C-terminal domain-containing protein</fullName>
    </recommendedName>
</protein>
<dbReference type="Proteomes" id="UP000237344">
    <property type="component" value="Unassembled WGS sequence"/>
</dbReference>
<name>A0A2S3VYA0_9PROT</name>
<evidence type="ECO:0000313" key="2">
    <source>
        <dbReference type="Proteomes" id="UP000237344"/>
    </source>
</evidence>
<comment type="caution">
    <text evidence="1">The sequence shown here is derived from an EMBL/GenBank/DDBJ whole genome shotgun (WGS) entry which is preliminary data.</text>
</comment>
<sequence length="280" mass="28421">MSNNTKSSTGSQTQDIVSIGNDVTPTSILFRSAFAESIKALSDSTAALSSQLKQITSVAGDAAKATINYGNEIGKAFSTSASNGLGDFLQGIANGKSALQSLKAAAIDFGISFTKQLADISLNSLFSNASGNTVGEGMSSFGDILGQGLSSIGKSLFSSIFHDGGIVGGSASMRSGISPSAFAGAVRYHTGGLAGLAPNEVPAILQRDEEVLTRSDPRHILNGGTGTSAAGSTQSIRNVLVMNPKDLAQAVSGAHGEKVVLTHIKNNAASVRSILGVNRS</sequence>
<accession>A0A2S3VYA0</accession>
<dbReference type="RefSeq" id="WP_146044229.1">
    <property type="nucleotide sequence ID" value="NZ_NKUE01000038.1"/>
</dbReference>
<dbReference type="OrthoDB" id="7996304at2"/>
<keyword evidence="2" id="KW-1185">Reference proteome</keyword>
<reference evidence="1 2" key="1">
    <citation type="submission" date="2018-01" db="EMBL/GenBank/DDBJ databases">
        <title>Draft Genome Sequence of Komagataeibacter maltaceti LMG 1529, a Vinegar Producing Acetic Acid Bacterium Isolated from Malt Vinegar Brewery Acetifiers.</title>
        <authorList>
            <person name="Zhang Q."/>
            <person name="Hollensteiner J."/>
            <person name="Poehlein A."/>
            <person name="Daniel R."/>
        </authorList>
    </citation>
    <scope>NUCLEOTIDE SEQUENCE [LARGE SCALE GENOMIC DNA]</scope>
    <source>
        <strain evidence="1 2">LMG 1529</strain>
    </source>
</reference>
<gene>
    <name evidence="1" type="ORF">KMAL_27960</name>
</gene>
<evidence type="ECO:0000313" key="1">
    <source>
        <dbReference type="EMBL" id="POF61577.1"/>
    </source>
</evidence>
<proteinExistence type="predicted"/>
<evidence type="ECO:0008006" key="3">
    <source>
        <dbReference type="Google" id="ProtNLM"/>
    </source>
</evidence>
<dbReference type="AlphaFoldDB" id="A0A2S3VYA0"/>
<dbReference type="EMBL" id="POTC01000058">
    <property type="protein sequence ID" value="POF61577.1"/>
    <property type="molecule type" value="Genomic_DNA"/>
</dbReference>